<keyword evidence="7" id="KW-1185">Reference proteome</keyword>
<comment type="caution">
    <text evidence="6">The sequence shown here is derived from an EMBL/GenBank/DDBJ whole genome shotgun (WGS) entry which is preliminary data.</text>
</comment>
<protein>
    <recommendedName>
        <fullName evidence="8">UDP-glycosyltransferases domain-containing protein</fullName>
    </recommendedName>
</protein>
<dbReference type="FunFam" id="3.40.50.2000:FF:000202">
    <property type="entry name" value="Glycosyltransferase"/>
    <property type="match status" value="1"/>
</dbReference>
<dbReference type="Proteomes" id="UP001630127">
    <property type="component" value="Unassembled WGS sequence"/>
</dbReference>
<feature type="region of interest" description="Disordered" evidence="5">
    <location>
        <begin position="1"/>
        <end position="22"/>
    </location>
</feature>
<sequence length="328" mass="37363">MRLSFNPPSIRPSNLRPLPQIPSAEMGIPEGIENFSAATTVEILAKVSRGVIRLQEPMKQLIRDLSPHCIFSDLYYTWTVDLAEELKIPSNQLRLYKIEMKRSQLEDPLKGKSDNADRIKGIKESEFRSFGKDLNKVLYVSFGSLTKFSNEQLSEIALVLEASNHPFIWVVRKMENEQEISRFLDGFEERMKKDKKGLIIRGWAPQLMILNHPAVGGFMTHCGWNSTMEAMSAGVPLITWPLFAEQFYNEKILDQVLKVGVSVGADHWNLLPVIKGPVVESKQIEESIRRLMSTSEESQQIRKRAKKMAALAKGLWNKVDHLTKICLL</sequence>
<dbReference type="EMBL" id="JBJUIK010000014">
    <property type="protein sequence ID" value="KAL3505134.1"/>
    <property type="molecule type" value="Genomic_DNA"/>
</dbReference>
<evidence type="ECO:0000313" key="6">
    <source>
        <dbReference type="EMBL" id="KAL3505134.1"/>
    </source>
</evidence>
<evidence type="ECO:0000256" key="5">
    <source>
        <dbReference type="SAM" id="MobiDB-lite"/>
    </source>
</evidence>
<dbReference type="SUPFAM" id="SSF53756">
    <property type="entry name" value="UDP-Glycosyltransferase/glycogen phosphorylase"/>
    <property type="match status" value="1"/>
</dbReference>
<keyword evidence="3 4" id="KW-0808">Transferase</keyword>
<dbReference type="PANTHER" id="PTHR48047:SF150">
    <property type="entry name" value="SOLANIDINE UDP-GLUCOSE GLUCOSYLTRANSFERASE 1"/>
    <property type="match status" value="1"/>
</dbReference>
<dbReference type="GO" id="GO:0016757">
    <property type="term" value="F:glycosyltransferase activity"/>
    <property type="evidence" value="ECO:0007669"/>
    <property type="project" value="UniProtKB-KW"/>
</dbReference>
<evidence type="ECO:0000313" key="7">
    <source>
        <dbReference type="Proteomes" id="UP001630127"/>
    </source>
</evidence>
<dbReference type="InterPro" id="IPR035595">
    <property type="entry name" value="UDP_glycos_trans_CS"/>
</dbReference>
<dbReference type="CDD" id="cd03784">
    <property type="entry name" value="GT1_Gtf-like"/>
    <property type="match status" value="1"/>
</dbReference>
<organism evidence="6 7">
    <name type="scientific">Cinchona calisaya</name>
    <dbReference type="NCBI Taxonomy" id="153742"/>
    <lineage>
        <taxon>Eukaryota</taxon>
        <taxon>Viridiplantae</taxon>
        <taxon>Streptophyta</taxon>
        <taxon>Embryophyta</taxon>
        <taxon>Tracheophyta</taxon>
        <taxon>Spermatophyta</taxon>
        <taxon>Magnoliopsida</taxon>
        <taxon>eudicotyledons</taxon>
        <taxon>Gunneridae</taxon>
        <taxon>Pentapetalae</taxon>
        <taxon>asterids</taxon>
        <taxon>lamiids</taxon>
        <taxon>Gentianales</taxon>
        <taxon>Rubiaceae</taxon>
        <taxon>Cinchonoideae</taxon>
        <taxon>Cinchoneae</taxon>
        <taxon>Cinchona</taxon>
    </lineage>
</organism>
<dbReference type="PROSITE" id="PS00375">
    <property type="entry name" value="UDPGT"/>
    <property type="match status" value="1"/>
</dbReference>
<reference evidence="6 7" key="1">
    <citation type="submission" date="2024-11" db="EMBL/GenBank/DDBJ databases">
        <title>A near-complete genome assembly of Cinchona calisaya.</title>
        <authorList>
            <person name="Lian D.C."/>
            <person name="Zhao X.W."/>
            <person name="Wei L."/>
        </authorList>
    </citation>
    <scope>NUCLEOTIDE SEQUENCE [LARGE SCALE GENOMIC DNA]</scope>
    <source>
        <tissue evidence="6">Nenye</tissue>
    </source>
</reference>
<proteinExistence type="inferred from homology"/>
<evidence type="ECO:0008006" key="8">
    <source>
        <dbReference type="Google" id="ProtNLM"/>
    </source>
</evidence>
<dbReference type="Gene3D" id="3.40.50.2000">
    <property type="entry name" value="Glycogen Phosphorylase B"/>
    <property type="match status" value="2"/>
</dbReference>
<dbReference type="Pfam" id="PF00201">
    <property type="entry name" value="UDPGT"/>
    <property type="match status" value="1"/>
</dbReference>
<dbReference type="InterPro" id="IPR002213">
    <property type="entry name" value="UDP_glucos_trans"/>
</dbReference>
<evidence type="ECO:0000256" key="3">
    <source>
        <dbReference type="ARBA" id="ARBA00022679"/>
    </source>
</evidence>
<comment type="similarity">
    <text evidence="1 4">Belongs to the UDP-glycosyltransferase family.</text>
</comment>
<dbReference type="PANTHER" id="PTHR48047">
    <property type="entry name" value="GLYCOSYLTRANSFERASE"/>
    <property type="match status" value="1"/>
</dbReference>
<name>A0ABD2YGE1_9GENT</name>
<keyword evidence="2 4" id="KW-0328">Glycosyltransferase</keyword>
<evidence type="ECO:0000256" key="1">
    <source>
        <dbReference type="ARBA" id="ARBA00009995"/>
    </source>
</evidence>
<gene>
    <name evidence="6" type="ORF">ACH5RR_034975</name>
</gene>
<evidence type="ECO:0000256" key="2">
    <source>
        <dbReference type="ARBA" id="ARBA00022676"/>
    </source>
</evidence>
<dbReference type="AlphaFoldDB" id="A0ABD2YGE1"/>
<accession>A0ABD2YGE1</accession>
<evidence type="ECO:0000256" key="4">
    <source>
        <dbReference type="RuleBase" id="RU003718"/>
    </source>
</evidence>